<sequence length="247" mass="28881">MNWFEDENFWLKYKEMMFDPDRLESTPYDVEKMIRLAGISHKAHVYDHCCGFGRHAIEFAKKGYNVTGVDNCMSYLDVAKRKAKKQSMNITFVQADIRDYVQPDTFDFAYNFFTSLGYIDDPKEEHQVLKNVYESLKSGGKFLIDIEGKETLAKNFCESQWFDGQDGSIMLVSARIIDGWSRVENRWGYIKDGRYEEIIFAHKIYSGWELGFLLERAGFYQIEFFGNLDGAPYDQDAERLIVIATKR</sequence>
<dbReference type="SUPFAM" id="SSF53335">
    <property type="entry name" value="S-adenosyl-L-methionine-dependent methyltransferases"/>
    <property type="match status" value="1"/>
</dbReference>
<reference evidence="3" key="1">
    <citation type="submission" date="2020-03" db="EMBL/GenBank/DDBJ databases">
        <title>Spirochaetal bacteria isolated from arthropods constitute a novel genus Entomospira genus novum within the order Spirochaetales.</title>
        <authorList>
            <person name="Grana-Miraglia L."/>
            <person name="Sikutova S."/>
            <person name="Fingerle V."/>
            <person name="Sing A."/>
            <person name="Castillo-Ramirez S."/>
            <person name="Margos G."/>
            <person name="Rudolf I."/>
        </authorList>
    </citation>
    <scope>NUCLEOTIDE SEQUENCE</scope>
    <source>
        <strain evidence="3">BR208</strain>
    </source>
</reference>
<evidence type="ECO:0000259" key="2">
    <source>
        <dbReference type="Pfam" id="PF13649"/>
    </source>
</evidence>
<dbReference type="PANTHER" id="PTHR43861">
    <property type="entry name" value="TRANS-ACONITATE 2-METHYLTRANSFERASE-RELATED"/>
    <property type="match status" value="1"/>
</dbReference>
<proteinExistence type="predicted"/>
<gene>
    <name evidence="3" type="ORF">HCT46_05505</name>
</gene>
<name>A0A968GGF9_9SPIO</name>
<dbReference type="Proteomes" id="UP000752013">
    <property type="component" value="Unassembled WGS sequence"/>
</dbReference>
<dbReference type="Pfam" id="PF13649">
    <property type="entry name" value="Methyltransf_25"/>
    <property type="match status" value="1"/>
</dbReference>
<comment type="caution">
    <text evidence="3">The sequence shown here is derived from an EMBL/GenBank/DDBJ whole genome shotgun (WGS) entry which is preliminary data.</text>
</comment>
<protein>
    <submittedName>
        <fullName evidence="3">Class I SAM-dependent methyltransferase</fullName>
    </submittedName>
</protein>
<dbReference type="RefSeq" id="WP_167703783.1">
    <property type="nucleotide sequence ID" value="NZ_CP118168.1"/>
</dbReference>
<dbReference type="InterPro" id="IPR041698">
    <property type="entry name" value="Methyltransf_25"/>
</dbReference>
<dbReference type="CDD" id="cd02440">
    <property type="entry name" value="AdoMet_MTases"/>
    <property type="match status" value="1"/>
</dbReference>
<dbReference type="GO" id="GO:0032259">
    <property type="term" value="P:methylation"/>
    <property type="evidence" value="ECO:0007669"/>
    <property type="project" value="UniProtKB-KW"/>
</dbReference>
<dbReference type="Gene3D" id="2.20.25.110">
    <property type="entry name" value="S-adenosyl-L-methionine-dependent methyltransferases"/>
    <property type="match status" value="1"/>
</dbReference>
<feature type="domain" description="Methyltransferase" evidence="2">
    <location>
        <begin position="45"/>
        <end position="140"/>
    </location>
</feature>
<organism evidence="3 4">
    <name type="scientific">Entomospira nematocerorum</name>
    <dbReference type="NCBI Taxonomy" id="2719987"/>
    <lineage>
        <taxon>Bacteria</taxon>
        <taxon>Pseudomonadati</taxon>
        <taxon>Spirochaetota</taxon>
        <taxon>Spirochaetia</taxon>
        <taxon>Spirochaetales</taxon>
        <taxon>Spirochaetaceae</taxon>
        <taxon>Entomospira</taxon>
    </lineage>
</organism>
<evidence type="ECO:0000256" key="1">
    <source>
        <dbReference type="ARBA" id="ARBA00022679"/>
    </source>
</evidence>
<dbReference type="InterPro" id="IPR029063">
    <property type="entry name" value="SAM-dependent_MTases_sf"/>
</dbReference>
<accession>A0A968GGF9</accession>
<dbReference type="AlphaFoldDB" id="A0A968GGF9"/>
<dbReference type="EMBL" id="JAATLK010000001">
    <property type="protein sequence ID" value="NIZ47366.1"/>
    <property type="molecule type" value="Genomic_DNA"/>
</dbReference>
<keyword evidence="4" id="KW-1185">Reference proteome</keyword>
<evidence type="ECO:0000313" key="4">
    <source>
        <dbReference type="Proteomes" id="UP000752013"/>
    </source>
</evidence>
<dbReference type="GO" id="GO:0008168">
    <property type="term" value="F:methyltransferase activity"/>
    <property type="evidence" value="ECO:0007669"/>
    <property type="project" value="UniProtKB-KW"/>
</dbReference>
<dbReference type="Gene3D" id="3.40.50.150">
    <property type="entry name" value="Vaccinia Virus protein VP39"/>
    <property type="match status" value="1"/>
</dbReference>
<keyword evidence="1" id="KW-0808">Transferase</keyword>
<evidence type="ECO:0000313" key="3">
    <source>
        <dbReference type="EMBL" id="NIZ47366.1"/>
    </source>
</evidence>
<keyword evidence="3" id="KW-0489">Methyltransferase</keyword>